<dbReference type="RefSeq" id="WP_097587754.1">
    <property type="nucleotide sequence ID" value="NZ_NWTC01000029.1"/>
</dbReference>
<feature type="transmembrane region" description="Helical" evidence="1">
    <location>
        <begin position="82"/>
        <end position="101"/>
    </location>
</feature>
<dbReference type="AlphaFoldDB" id="A0A2A6LQQ2"/>
<protein>
    <submittedName>
        <fullName evidence="2">PhnA-like protein</fullName>
    </submittedName>
</protein>
<organism evidence="2 3">
    <name type="scientific">Rhizobium fredii</name>
    <name type="common">Sinorhizobium fredii</name>
    <dbReference type="NCBI Taxonomy" id="380"/>
    <lineage>
        <taxon>Bacteria</taxon>
        <taxon>Pseudomonadati</taxon>
        <taxon>Pseudomonadota</taxon>
        <taxon>Alphaproteobacteria</taxon>
        <taxon>Hyphomicrobiales</taxon>
        <taxon>Rhizobiaceae</taxon>
        <taxon>Sinorhizobium/Ensifer group</taxon>
        <taxon>Sinorhizobium</taxon>
    </lineage>
</organism>
<sequence>MSDYSEGPSARDEAVHTDITAVENAHTILVNKVSWGAIFAGVVVALVVQVLLTMLGVGIGVATLDPQTGDNPAASTFSIVAGIWYLLSGIVSAFTGGYIAARMSGKTDETAGALHGLTTWAFTTLLVLYLLTTAVGSIVGGAFSGVASAVGGLGQTIAQTAAPMMAEANPLEAIDRQVRATGTDPEALNNAAITSIRALVTGNESEAEAAREKAAQALASARNIPVEEARTQVTQIEEQYTQAVERTKQEAIEVADAAASAVSAGALVAFLALVLGAVAGWFGGRSGVAHPVIVDRLLPGRRPL</sequence>
<evidence type="ECO:0000256" key="1">
    <source>
        <dbReference type="SAM" id="Phobius"/>
    </source>
</evidence>
<feature type="transmembrane region" description="Helical" evidence="1">
    <location>
        <begin position="37"/>
        <end position="62"/>
    </location>
</feature>
<keyword evidence="1" id="KW-0812">Transmembrane</keyword>
<comment type="caution">
    <text evidence="2">The sequence shown here is derived from an EMBL/GenBank/DDBJ whole genome shotgun (WGS) entry which is preliminary data.</text>
</comment>
<dbReference type="Proteomes" id="UP000220353">
    <property type="component" value="Unassembled WGS sequence"/>
</dbReference>
<keyword evidence="1" id="KW-1133">Transmembrane helix</keyword>
<proteinExistence type="predicted"/>
<evidence type="ECO:0000313" key="2">
    <source>
        <dbReference type="EMBL" id="PDT44705.1"/>
    </source>
</evidence>
<evidence type="ECO:0000313" key="3">
    <source>
        <dbReference type="Proteomes" id="UP000220353"/>
    </source>
</evidence>
<accession>A0A2A6LQQ2</accession>
<keyword evidence="1" id="KW-0472">Membrane</keyword>
<feature type="transmembrane region" description="Helical" evidence="1">
    <location>
        <begin position="257"/>
        <end position="282"/>
    </location>
</feature>
<name>A0A2A6LQQ2_RHIFR</name>
<dbReference type="EMBL" id="NWTC01000029">
    <property type="protein sequence ID" value="PDT44705.1"/>
    <property type="molecule type" value="Genomic_DNA"/>
</dbReference>
<reference evidence="2 3" key="1">
    <citation type="submission" date="2017-09" db="EMBL/GenBank/DDBJ databases">
        <title>Comparative genomics of rhizobia isolated from Phaseolus vulgaris in China.</title>
        <authorList>
            <person name="Tong W."/>
        </authorList>
    </citation>
    <scope>NUCLEOTIDE SEQUENCE [LARGE SCALE GENOMIC DNA]</scope>
    <source>
        <strain evidence="2 3">PCH1</strain>
    </source>
</reference>
<gene>
    <name evidence="2" type="ORF">CO661_27745</name>
</gene>
<feature type="transmembrane region" description="Helical" evidence="1">
    <location>
        <begin position="113"/>
        <end position="132"/>
    </location>
</feature>